<evidence type="ECO:0000313" key="4">
    <source>
        <dbReference type="Proteomes" id="UP000031643"/>
    </source>
</evidence>
<protein>
    <submittedName>
        <fullName evidence="3">MxaK protein</fullName>
    </submittedName>
</protein>
<dbReference type="STRING" id="1384459.GL4_0429"/>
<feature type="region of interest" description="Disordered" evidence="1">
    <location>
        <begin position="180"/>
        <end position="205"/>
    </location>
</feature>
<dbReference type="EMBL" id="AP014648">
    <property type="protein sequence ID" value="BAQ15897.1"/>
    <property type="molecule type" value="Genomic_DNA"/>
</dbReference>
<accession>A0A0A8K077</accession>
<name>A0A0A8K077_9HYPH</name>
<dbReference type="InterPro" id="IPR011990">
    <property type="entry name" value="TPR-like_helical_dom_sf"/>
</dbReference>
<keyword evidence="2" id="KW-0812">Transmembrane</keyword>
<keyword evidence="2" id="KW-0472">Membrane</keyword>
<dbReference type="RefSeq" id="WP_052464050.1">
    <property type="nucleotide sequence ID" value="NZ_AP014648.1"/>
</dbReference>
<reference evidence="3 4" key="1">
    <citation type="submission" date="2014-09" db="EMBL/GenBank/DDBJ databases">
        <title>Genome sequencing of Methyloceanibacter caenitepidi Gela4.</title>
        <authorList>
            <person name="Takeuchi M."/>
            <person name="Susumu S."/>
            <person name="Kamagata Y."/>
            <person name="Oshima K."/>
            <person name="Hattori M."/>
            <person name="Iwasaki W."/>
        </authorList>
    </citation>
    <scope>NUCLEOTIDE SEQUENCE [LARGE SCALE GENOMIC DNA]</scope>
    <source>
        <strain evidence="3 4">Gela4</strain>
    </source>
</reference>
<dbReference type="AlphaFoldDB" id="A0A0A8K077"/>
<keyword evidence="4" id="KW-1185">Reference proteome</keyword>
<dbReference type="KEGG" id="mcg:GL4_0429"/>
<evidence type="ECO:0000256" key="1">
    <source>
        <dbReference type="SAM" id="MobiDB-lite"/>
    </source>
</evidence>
<gene>
    <name evidence="3" type="ORF">GL4_0429</name>
</gene>
<dbReference type="OrthoDB" id="5567017at2"/>
<proteinExistence type="predicted"/>
<organism evidence="3 4">
    <name type="scientific">Methyloceanibacter caenitepidi</name>
    <dbReference type="NCBI Taxonomy" id="1384459"/>
    <lineage>
        <taxon>Bacteria</taxon>
        <taxon>Pseudomonadati</taxon>
        <taxon>Pseudomonadota</taxon>
        <taxon>Alphaproteobacteria</taxon>
        <taxon>Hyphomicrobiales</taxon>
        <taxon>Hyphomicrobiaceae</taxon>
        <taxon>Methyloceanibacter</taxon>
    </lineage>
</organism>
<sequence length="205" mass="22792">MTAIRHSARTPGLLRGALGTIYAARIVFVWLLLAIGLALAIASGWNWYKAWNDNRTIAALAAGQNVEIRADTASPPVLFARAYYLLQRDRIGEAQLLLDQANFRADDKTRVAMLYDDGNARLRATFAAIEQGKFDRATSLVNLAKADYEQALRLDPGTWDVKYNMDVAARLVRDLPVITPSEEPMQQEPRKDLWSDLPGIPRGAP</sequence>
<feature type="transmembrane region" description="Helical" evidence="2">
    <location>
        <begin position="21"/>
        <end position="48"/>
    </location>
</feature>
<dbReference type="Proteomes" id="UP000031643">
    <property type="component" value="Chromosome"/>
</dbReference>
<evidence type="ECO:0000256" key="2">
    <source>
        <dbReference type="SAM" id="Phobius"/>
    </source>
</evidence>
<dbReference type="SUPFAM" id="SSF48452">
    <property type="entry name" value="TPR-like"/>
    <property type="match status" value="1"/>
</dbReference>
<evidence type="ECO:0000313" key="3">
    <source>
        <dbReference type="EMBL" id="BAQ15897.1"/>
    </source>
</evidence>
<dbReference type="HOGENOM" id="CLU_114479_0_0_5"/>
<keyword evidence="2" id="KW-1133">Transmembrane helix</keyword>